<proteinExistence type="predicted"/>
<comment type="caution">
    <text evidence="1">The sequence shown here is derived from an EMBL/GenBank/DDBJ whole genome shotgun (WGS) entry which is preliminary data.</text>
</comment>
<evidence type="ECO:0000313" key="2">
    <source>
        <dbReference type="Proteomes" id="UP000253816"/>
    </source>
</evidence>
<sequence length="143" mass="15201">MVITVPQIGDVLLRDSSLEFVFDPKQAVDGLQELEKASSYRITNTLSGTQMLTASVSEILEGIDIFVDLEAPSPLPSGLVIAGEIKLSITPQEVMSGIGKCIAEGDLLYRLVADFSKTSDAALQQKVVTVHYTLGPSSSSVTS</sequence>
<keyword evidence="2" id="KW-1185">Reference proteome</keyword>
<evidence type="ECO:0000313" key="1">
    <source>
        <dbReference type="EMBL" id="RDB31711.1"/>
    </source>
</evidence>
<protein>
    <submittedName>
        <fullName evidence="1">Uncharacterized protein</fullName>
    </submittedName>
</protein>
<dbReference type="AlphaFoldDB" id="A0A369KAT1"/>
<accession>A0A369KAT1</accession>
<dbReference type="EMBL" id="QQBG01000009">
    <property type="protein sequence ID" value="RDB31711.1"/>
    <property type="molecule type" value="Genomic_DNA"/>
</dbReference>
<reference evidence="1 2" key="1">
    <citation type="submission" date="2018-07" db="EMBL/GenBank/DDBJ databases">
        <title>Comparative genomics of the Candidatus Parilichlamydiaceae reveals evidence of convergent evolution and genome reduction in the phylum Chlamydiae.</title>
        <authorList>
            <person name="Taylor-Brown A."/>
            <person name="Polkinghorne A."/>
        </authorList>
    </citation>
    <scope>NUCLEOTIDE SEQUENCE [LARGE SCALE GENOMIC DNA]</scope>
    <source>
        <strain evidence="1 2">Hat2</strain>
    </source>
</reference>
<gene>
    <name evidence="1" type="ORF">HAT2_00220</name>
</gene>
<name>A0A369KAT1_9BACT</name>
<dbReference type="Proteomes" id="UP000253816">
    <property type="component" value="Unassembled WGS sequence"/>
</dbReference>
<organism evidence="1 2">
    <name type="scientific">Candidatus Similichlamydia laticola</name>
    <dbReference type="NCBI Taxonomy" id="2170265"/>
    <lineage>
        <taxon>Bacteria</taxon>
        <taxon>Pseudomonadati</taxon>
        <taxon>Chlamydiota</taxon>
        <taxon>Chlamydiia</taxon>
        <taxon>Parachlamydiales</taxon>
        <taxon>Candidatus Parilichlamydiaceae</taxon>
        <taxon>Candidatus Similichlamydia</taxon>
    </lineage>
</organism>